<proteinExistence type="predicted"/>
<dbReference type="AlphaFoldDB" id="A0A0F9SKG6"/>
<sequence>MRMASPSTRGIWIDLLCFMWDLNPKGEISASSEDICKMTGASLEEFKRFSDEAQKYNFCDFSVTDNGLSQIRNRRMYRNDIKRKNSKLRQRRHRAKGGKNGGVTLKSQRGSQCPHQNIIELYHEKLPEAPIVTTWPESLQKFTRARWQTKGQDSIEFWEKYFDYVSHSKWLTGQVKDWCADLEWLVRPTNFNKVLNGRYHRNMARIYNNMEGWIDAQQN</sequence>
<protein>
    <submittedName>
        <fullName evidence="1">Uncharacterized protein</fullName>
    </submittedName>
</protein>
<accession>A0A0F9SKG6</accession>
<gene>
    <name evidence="1" type="ORF">LCGC14_0763690</name>
</gene>
<organism evidence="1">
    <name type="scientific">marine sediment metagenome</name>
    <dbReference type="NCBI Taxonomy" id="412755"/>
    <lineage>
        <taxon>unclassified sequences</taxon>
        <taxon>metagenomes</taxon>
        <taxon>ecological metagenomes</taxon>
    </lineage>
</organism>
<evidence type="ECO:0000313" key="1">
    <source>
        <dbReference type="EMBL" id="KKN37421.1"/>
    </source>
</evidence>
<dbReference type="EMBL" id="LAZR01001895">
    <property type="protein sequence ID" value="KKN37421.1"/>
    <property type="molecule type" value="Genomic_DNA"/>
</dbReference>
<name>A0A0F9SKG6_9ZZZZ</name>
<reference evidence="1" key="1">
    <citation type="journal article" date="2015" name="Nature">
        <title>Complex archaea that bridge the gap between prokaryotes and eukaryotes.</title>
        <authorList>
            <person name="Spang A."/>
            <person name="Saw J.H."/>
            <person name="Jorgensen S.L."/>
            <person name="Zaremba-Niedzwiedzka K."/>
            <person name="Martijn J."/>
            <person name="Lind A.E."/>
            <person name="van Eijk R."/>
            <person name="Schleper C."/>
            <person name="Guy L."/>
            <person name="Ettema T.J."/>
        </authorList>
    </citation>
    <scope>NUCLEOTIDE SEQUENCE</scope>
</reference>
<comment type="caution">
    <text evidence="1">The sequence shown here is derived from an EMBL/GenBank/DDBJ whole genome shotgun (WGS) entry which is preliminary data.</text>
</comment>